<dbReference type="SUPFAM" id="SSF56112">
    <property type="entry name" value="Protein kinase-like (PK-like)"/>
    <property type="match status" value="1"/>
</dbReference>
<protein>
    <recommendedName>
        <fullName evidence="2">Casein kinase I</fullName>
        <ecNumber evidence="1">2.7.11.1</ecNumber>
    </recommendedName>
</protein>
<name>A0A6G0WD59_9STRA</name>
<organism evidence="5 6">
    <name type="scientific">Aphanomyces euteiches</name>
    <dbReference type="NCBI Taxonomy" id="100861"/>
    <lineage>
        <taxon>Eukaryota</taxon>
        <taxon>Sar</taxon>
        <taxon>Stramenopiles</taxon>
        <taxon>Oomycota</taxon>
        <taxon>Saprolegniomycetes</taxon>
        <taxon>Saprolegniales</taxon>
        <taxon>Verrucalvaceae</taxon>
        <taxon>Aphanomyces</taxon>
    </lineage>
</organism>
<evidence type="ECO:0000313" key="6">
    <source>
        <dbReference type="Proteomes" id="UP000481153"/>
    </source>
</evidence>
<dbReference type="InterPro" id="IPR008271">
    <property type="entry name" value="Ser/Thr_kinase_AS"/>
</dbReference>
<dbReference type="VEuPathDB" id="FungiDB:AeMF1_014676"/>
<dbReference type="PROSITE" id="PS00108">
    <property type="entry name" value="PROTEIN_KINASE_ST"/>
    <property type="match status" value="1"/>
</dbReference>
<evidence type="ECO:0000259" key="4">
    <source>
        <dbReference type="PROSITE" id="PS50011"/>
    </source>
</evidence>
<feature type="compositionally biased region" description="Polar residues" evidence="3">
    <location>
        <begin position="377"/>
        <end position="386"/>
    </location>
</feature>
<feature type="domain" description="Protein kinase" evidence="4">
    <location>
        <begin position="18"/>
        <end position="296"/>
    </location>
</feature>
<evidence type="ECO:0000256" key="2">
    <source>
        <dbReference type="ARBA" id="ARBA00023860"/>
    </source>
</evidence>
<keyword evidence="6" id="KW-1185">Reference proteome</keyword>
<dbReference type="PROSITE" id="PS50011">
    <property type="entry name" value="PROTEIN_KINASE_DOM"/>
    <property type="match status" value="1"/>
</dbReference>
<proteinExistence type="predicted"/>
<dbReference type="CDD" id="cd14016">
    <property type="entry name" value="STKc_CK1"/>
    <property type="match status" value="1"/>
</dbReference>
<comment type="caution">
    <text evidence="5">The sequence shown here is derived from an EMBL/GenBank/DDBJ whole genome shotgun (WGS) entry which is preliminary data.</text>
</comment>
<evidence type="ECO:0000256" key="3">
    <source>
        <dbReference type="SAM" id="MobiDB-lite"/>
    </source>
</evidence>
<dbReference type="PANTHER" id="PTHR11909">
    <property type="entry name" value="CASEIN KINASE-RELATED"/>
    <property type="match status" value="1"/>
</dbReference>
<dbReference type="EC" id="2.7.11.1" evidence="1"/>
<dbReference type="GO" id="GO:0005524">
    <property type="term" value="F:ATP binding"/>
    <property type="evidence" value="ECO:0007669"/>
    <property type="project" value="InterPro"/>
</dbReference>
<dbReference type="EMBL" id="VJMJ01000247">
    <property type="protein sequence ID" value="KAF0725225.1"/>
    <property type="molecule type" value="Genomic_DNA"/>
</dbReference>
<dbReference type="InterPro" id="IPR050235">
    <property type="entry name" value="CK1_Ser-Thr_kinase"/>
</dbReference>
<dbReference type="SMART" id="SM00220">
    <property type="entry name" value="S_TKc"/>
    <property type="match status" value="1"/>
</dbReference>
<dbReference type="Pfam" id="PF00069">
    <property type="entry name" value="Pkinase"/>
    <property type="match status" value="1"/>
</dbReference>
<accession>A0A6G0WD59</accession>
<sequence>MTSLTPGSSQFGDDSVQFLLGSRITSGGFGHVHNGINVATREQVAVKIERQDKARAVLSQLMYESRIYLILAGRSLSSSNPADSVAEGIAKVHWYGYVGKSYVMVTDLLGPSLEDLLERCGGRFQLKTVLMLANQLISRLEFMHSKKFFHRDIKPANFLMGLGDHANVCYLIDFGLAKRFIDSRTNAHIKYHDKAGHIGTQRFASKNASKGMEQSRRDDMESLGYVLLYCLRGSLPWQIAEKNEQAALKMKINTSVESLCQGCPDEFCAYFEHVGALRFEDKPDYDLLRGLFSDLFAKNGFQSDDIFDWSIPTTEIKKIAEANKTPAPATTPADCNVQGGINQLAQSDASDVVMSGGAKRGIPAISSPSGDLDSVKDCNNNEQSPPKRQCVREETKESDVSITP</sequence>
<dbReference type="GO" id="GO:0004674">
    <property type="term" value="F:protein serine/threonine kinase activity"/>
    <property type="evidence" value="ECO:0007669"/>
    <property type="project" value="UniProtKB-EC"/>
</dbReference>
<evidence type="ECO:0000256" key="1">
    <source>
        <dbReference type="ARBA" id="ARBA00012513"/>
    </source>
</evidence>
<dbReference type="InterPro" id="IPR011009">
    <property type="entry name" value="Kinase-like_dom_sf"/>
</dbReference>
<dbReference type="Proteomes" id="UP000481153">
    <property type="component" value="Unassembled WGS sequence"/>
</dbReference>
<feature type="region of interest" description="Disordered" evidence="3">
    <location>
        <begin position="359"/>
        <end position="404"/>
    </location>
</feature>
<reference evidence="5 6" key="1">
    <citation type="submission" date="2019-07" db="EMBL/GenBank/DDBJ databases">
        <title>Genomics analysis of Aphanomyces spp. identifies a new class of oomycete effector associated with host adaptation.</title>
        <authorList>
            <person name="Gaulin E."/>
        </authorList>
    </citation>
    <scope>NUCLEOTIDE SEQUENCE [LARGE SCALE GENOMIC DNA]</scope>
    <source>
        <strain evidence="5 6">ATCC 201684</strain>
    </source>
</reference>
<dbReference type="AlphaFoldDB" id="A0A6G0WD59"/>
<dbReference type="Gene3D" id="1.10.510.10">
    <property type="entry name" value="Transferase(Phosphotransferase) domain 1"/>
    <property type="match status" value="1"/>
</dbReference>
<feature type="compositionally biased region" description="Basic and acidic residues" evidence="3">
    <location>
        <begin position="390"/>
        <end position="404"/>
    </location>
</feature>
<gene>
    <name evidence="5" type="ORF">Ae201684_016243</name>
</gene>
<evidence type="ECO:0000313" key="5">
    <source>
        <dbReference type="EMBL" id="KAF0725225.1"/>
    </source>
</evidence>
<dbReference type="InterPro" id="IPR000719">
    <property type="entry name" value="Prot_kinase_dom"/>
</dbReference>